<feature type="transmembrane region" description="Helical" evidence="1">
    <location>
        <begin position="33"/>
        <end position="53"/>
    </location>
</feature>
<organism evidence="2 3">
    <name type="scientific">Pandoraea apista</name>
    <dbReference type="NCBI Taxonomy" id="93218"/>
    <lineage>
        <taxon>Bacteria</taxon>
        <taxon>Pseudomonadati</taxon>
        <taxon>Pseudomonadota</taxon>
        <taxon>Betaproteobacteria</taxon>
        <taxon>Burkholderiales</taxon>
        <taxon>Burkholderiaceae</taxon>
        <taxon>Pandoraea</taxon>
    </lineage>
</organism>
<dbReference type="Proteomes" id="UP000364291">
    <property type="component" value="Unassembled WGS sequence"/>
</dbReference>
<name>A0A5E5P279_9BURK</name>
<evidence type="ECO:0000313" key="3">
    <source>
        <dbReference type="Proteomes" id="UP000364291"/>
    </source>
</evidence>
<dbReference type="AlphaFoldDB" id="A0A5E5P279"/>
<sequence length="60" mass="6537">MRPIVHLFFLLVAVLLIGLLSVAQHIGRGHLASIVLLTSFPLGMAGTALYLAVRDRVKRT</sequence>
<protein>
    <recommendedName>
        <fullName evidence="4">Transmembrane protein</fullName>
    </recommendedName>
</protein>
<keyword evidence="1" id="KW-1133">Transmembrane helix</keyword>
<keyword evidence="1" id="KW-0472">Membrane</keyword>
<dbReference type="OrthoDB" id="9926262at2"/>
<dbReference type="EMBL" id="CABPSX010000002">
    <property type="protein sequence ID" value="VVG70430.1"/>
    <property type="molecule type" value="Genomic_DNA"/>
</dbReference>
<proteinExistence type="predicted"/>
<keyword evidence="1" id="KW-0812">Transmembrane</keyword>
<evidence type="ECO:0000256" key="1">
    <source>
        <dbReference type="SAM" id="Phobius"/>
    </source>
</evidence>
<evidence type="ECO:0008006" key="4">
    <source>
        <dbReference type="Google" id="ProtNLM"/>
    </source>
</evidence>
<dbReference type="RefSeq" id="WP_150728563.1">
    <property type="nucleotide sequence ID" value="NZ_CABPSX010000002.1"/>
</dbReference>
<reference evidence="2 3" key="1">
    <citation type="submission" date="2019-08" db="EMBL/GenBank/DDBJ databases">
        <authorList>
            <person name="Peeters C."/>
        </authorList>
    </citation>
    <scope>NUCLEOTIDE SEQUENCE [LARGE SCALE GENOMIC DNA]</scope>
    <source>
        <strain evidence="2 3">LMG 18089</strain>
    </source>
</reference>
<gene>
    <name evidence="2" type="ORF">PAP18089_01390</name>
</gene>
<accession>A0A5E5P279</accession>
<evidence type="ECO:0000313" key="2">
    <source>
        <dbReference type="EMBL" id="VVG70430.1"/>
    </source>
</evidence>